<dbReference type="EMBL" id="JBHMBW010000062">
    <property type="protein sequence ID" value="MFB9629592.1"/>
    <property type="molecule type" value="Genomic_DNA"/>
</dbReference>
<dbReference type="InterPro" id="IPR012291">
    <property type="entry name" value="CBM2_carb-bd_dom_sf"/>
</dbReference>
<protein>
    <recommendedName>
        <fullName evidence="8">Endoglucanase</fullName>
        <ecNumber evidence="8">3.2.1.4</ecNumber>
    </recommendedName>
</protein>
<dbReference type="SMART" id="SM00637">
    <property type="entry name" value="CBD_II"/>
    <property type="match status" value="1"/>
</dbReference>
<accession>A0ABV5SD40</accession>
<evidence type="ECO:0000256" key="9">
    <source>
        <dbReference type="SAM" id="SignalP"/>
    </source>
</evidence>
<dbReference type="Gene3D" id="3.20.20.80">
    <property type="entry name" value="Glycosidases"/>
    <property type="match status" value="1"/>
</dbReference>
<dbReference type="PANTHER" id="PTHR34142:SF1">
    <property type="entry name" value="GLYCOSIDE HYDROLASE FAMILY 5 DOMAIN-CONTAINING PROTEIN"/>
    <property type="match status" value="1"/>
</dbReference>
<name>A0ABV5SD40_9ACTN</name>
<reference evidence="11 12" key="1">
    <citation type="submission" date="2024-09" db="EMBL/GenBank/DDBJ databases">
        <authorList>
            <person name="Sun Q."/>
            <person name="Mori K."/>
        </authorList>
    </citation>
    <scope>NUCLEOTIDE SEQUENCE [LARGE SCALE GENOMIC DNA]</scope>
    <source>
        <strain evidence="11 12">JCM 3143</strain>
    </source>
</reference>
<dbReference type="RefSeq" id="WP_344990034.1">
    <property type="nucleotide sequence ID" value="NZ_BAAAXV010000005.1"/>
</dbReference>
<feature type="chain" id="PRO_5047341273" description="Endoglucanase" evidence="9">
    <location>
        <begin position="35"/>
        <end position="595"/>
    </location>
</feature>
<evidence type="ECO:0000256" key="7">
    <source>
        <dbReference type="ARBA" id="ARBA00023326"/>
    </source>
</evidence>
<evidence type="ECO:0000256" key="6">
    <source>
        <dbReference type="ARBA" id="ARBA00023295"/>
    </source>
</evidence>
<comment type="caution">
    <text evidence="11">The sequence shown here is derived from an EMBL/GenBank/DDBJ whole genome shotgun (WGS) entry which is preliminary data.</text>
</comment>
<keyword evidence="2 9" id="KW-0732">Signal</keyword>
<keyword evidence="12" id="KW-1185">Reference proteome</keyword>
<organism evidence="11 12">
    <name type="scientific">Nonomuraea helvata</name>
    <dbReference type="NCBI Taxonomy" id="37484"/>
    <lineage>
        <taxon>Bacteria</taxon>
        <taxon>Bacillati</taxon>
        <taxon>Actinomycetota</taxon>
        <taxon>Actinomycetes</taxon>
        <taxon>Streptosporangiales</taxon>
        <taxon>Streptosporangiaceae</taxon>
        <taxon>Nonomuraea</taxon>
    </lineage>
</organism>
<evidence type="ECO:0000313" key="12">
    <source>
        <dbReference type="Proteomes" id="UP001589532"/>
    </source>
</evidence>
<dbReference type="Gene3D" id="2.60.40.290">
    <property type="match status" value="1"/>
</dbReference>
<evidence type="ECO:0000313" key="11">
    <source>
        <dbReference type="EMBL" id="MFB9629592.1"/>
    </source>
</evidence>
<dbReference type="Proteomes" id="UP001589532">
    <property type="component" value="Unassembled WGS sequence"/>
</dbReference>
<evidence type="ECO:0000256" key="5">
    <source>
        <dbReference type="ARBA" id="ARBA00023277"/>
    </source>
</evidence>
<sequence length="595" mass="61564">MAILRDPWRRALTATAAVLLAGFGLATVQTSADAAVSCSATYSKTWDSGGGAFGATITVTNTGDPLTTWALSFDFPNSQVITQMWEGTPTPATPTPAGAVITINPLSYNAAKGTGATWTVGFNGTYTGGVNSNPPSVSCAGNGGGSTQQALVVSPASVSVPEGGTAGYTVRLQSQPSGNVTVTSTAGTGDGDITVSAGASLTFTTANWNTPQTVTLRAAEDSDSANGTRPITVTSSGLTSVTVNATEADNDGGTGGAAPALHVSGNKLLTAGGATYRMLGVNRASGEFACVQGKGMWDSGPVDQASVNAMKAWNIHAVRIPLNEECWNGTNGSPSGATYQQNVKDYVNLLVANGITPIVEMHWNYGQYTGQGAGCSDTAATCQKPMPDAQYAPTFWTGVANMFKGNNAVVFDLFNEPYPDAAANWNATAGWTCWRDGGTCTGIGYQVAGMQSLVNTVRATGATNVIMLGGLAWSNDLSQWLTYKPNDPTGNLMAAWHTYNFNSCSNTSCWDSQVGAVAAKVPVHAGEIGQNSCAHDYIDQVMAWADAHGVGYTAWTWNPWGCSGGNVLITDYNGTPTSTYGEGFKAHLLTQNPLS</sequence>
<dbReference type="InterPro" id="IPR008965">
    <property type="entry name" value="CBM2/CBM3_carb-bd_dom_sf"/>
</dbReference>
<gene>
    <name evidence="11" type="ORF">ACFFSA_41525</name>
</gene>
<keyword evidence="5 8" id="KW-0119">Carbohydrate metabolism</keyword>
<dbReference type="SUPFAM" id="SSF49384">
    <property type="entry name" value="Carbohydrate-binding domain"/>
    <property type="match status" value="1"/>
</dbReference>
<dbReference type="EC" id="3.2.1.4" evidence="8"/>
<feature type="domain" description="CBM2" evidence="10">
    <location>
        <begin position="31"/>
        <end position="142"/>
    </location>
</feature>
<dbReference type="PANTHER" id="PTHR34142">
    <property type="entry name" value="ENDO-BETA-1,4-GLUCANASE A"/>
    <property type="match status" value="1"/>
</dbReference>
<comment type="similarity">
    <text evidence="8">Belongs to the glycosyl hydrolase 5 (cellulase A) family.</text>
</comment>
<keyword evidence="4 8" id="KW-0136">Cellulose degradation</keyword>
<dbReference type="InterPro" id="IPR001919">
    <property type="entry name" value="CBD2"/>
</dbReference>
<evidence type="ECO:0000256" key="8">
    <source>
        <dbReference type="RuleBase" id="RU361153"/>
    </source>
</evidence>
<keyword evidence="3 8" id="KW-0378">Hydrolase</keyword>
<comment type="catalytic activity">
    <reaction evidence="1 8">
        <text>Endohydrolysis of (1-&gt;4)-beta-D-glucosidic linkages in cellulose, lichenin and cereal beta-D-glucans.</text>
        <dbReference type="EC" id="3.2.1.4"/>
    </reaction>
</comment>
<dbReference type="Pfam" id="PF00150">
    <property type="entry name" value="Cellulase"/>
    <property type="match status" value="1"/>
</dbReference>
<dbReference type="InterPro" id="IPR018087">
    <property type="entry name" value="Glyco_hydro_5_CS"/>
</dbReference>
<dbReference type="InterPro" id="IPR017853">
    <property type="entry name" value="GH"/>
</dbReference>
<keyword evidence="6 8" id="KW-0326">Glycosidase</keyword>
<dbReference type="Pfam" id="PF00553">
    <property type="entry name" value="CBM_2"/>
    <property type="match status" value="1"/>
</dbReference>
<evidence type="ECO:0000259" key="10">
    <source>
        <dbReference type="PROSITE" id="PS51173"/>
    </source>
</evidence>
<dbReference type="PROSITE" id="PS00659">
    <property type="entry name" value="GLYCOSYL_HYDROL_F5"/>
    <property type="match status" value="1"/>
</dbReference>
<feature type="signal peptide" evidence="9">
    <location>
        <begin position="1"/>
        <end position="34"/>
    </location>
</feature>
<evidence type="ECO:0000256" key="3">
    <source>
        <dbReference type="ARBA" id="ARBA00022801"/>
    </source>
</evidence>
<evidence type="ECO:0000256" key="1">
    <source>
        <dbReference type="ARBA" id="ARBA00000966"/>
    </source>
</evidence>
<proteinExistence type="inferred from homology"/>
<evidence type="ECO:0000256" key="4">
    <source>
        <dbReference type="ARBA" id="ARBA00023001"/>
    </source>
</evidence>
<dbReference type="InterPro" id="IPR001547">
    <property type="entry name" value="Glyco_hydro_5"/>
</dbReference>
<keyword evidence="7 8" id="KW-0624">Polysaccharide degradation</keyword>
<dbReference type="PROSITE" id="PS51173">
    <property type="entry name" value="CBM2"/>
    <property type="match status" value="1"/>
</dbReference>
<dbReference type="SUPFAM" id="SSF51445">
    <property type="entry name" value="(Trans)glycosidases"/>
    <property type="match status" value="1"/>
</dbReference>
<evidence type="ECO:0000256" key="2">
    <source>
        <dbReference type="ARBA" id="ARBA00022729"/>
    </source>
</evidence>